<dbReference type="Proteomes" id="UP000366872">
    <property type="component" value="Unassembled WGS sequence"/>
</dbReference>
<organism evidence="2 3">
    <name type="scientific">Pontiella desulfatans</name>
    <dbReference type="NCBI Taxonomy" id="2750659"/>
    <lineage>
        <taxon>Bacteria</taxon>
        <taxon>Pseudomonadati</taxon>
        <taxon>Kiritimatiellota</taxon>
        <taxon>Kiritimatiellia</taxon>
        <taxon>Kiritimatiellales</taxon>
        <taxon>Pontiellaceae</taxon>
        <taxon>Pontiella</taxon>
    </lineage>
</organism>
<sequence>MGIGIKRFGGLVSGVLLAGSAFGLDNPMATALDGAIVNYNGLYYGMGAGTNGQMLVSGNLVDWGTPVSVLPENVEGPYESLYRNGVFYLFAQGKGYAVSSAPQGPYSSLRKGDLPGEEMRLFQDDGGALLSVNRRAGSKGEGEIILQRHSTPWKTSGKPDLLLDGRRGMWDSLDSADLGEPDILCYRGNYYLLYAANNPSPRTGLREIGLAVSENPLRLTNVDKVSNPVLVRNAERLARSYNVVLPSGEYSGWEGRFITKPPQEDWKQPGVKLSGWRTGQGGFGYPLLIGDTQLHACRTKWQDEQIWVRREFELLRGTPKTPVLNIRHEGAVQVFLNGKLVYQSATPSIAYSNFDISEAAEGVFRDQDNVIAVQAKAPKNAKYRFLDFGIFDADDLPVEPTIYGLNAPRIVPGPNGFETWVAYQAWWNGVPGTGLDRVFFFDKELVIDGPTTKDSPGYHPPPARPTFSDSFPEDESIEWAERWDFDGGGWMSMDGSMRQNASKGVAKAYLKREPQENYLFETFVRFPAKSKGDAGVVAWSDGEHDLVVSVNPYKKTWEYHIEPGSTMPKRYKLPTAFKALEKAPGMGTTPAPFHRLRITKNGGHFGVELNGINLLPGKPIVTKISGAGVPGFYCKDSGAEFDGVTYTAGWDEHNEYITGWGSAADGTSSAGQWSHFKDMGLEQSRHSEPGRAFKGDLLDQYEFTVNVQTEELREREGRLYGVFPVFADRDNYLQAMIDAHSRELVVTGKLRGREIKPIRRPLKCRIARRHLYDKSTAYSDVTSWVYELRSESIISGLDLRWLEGDFDHLQQEFFVPPDDMVIRYAKLDRGRKPNLWDDGRFYDADEPKPREQHPGILNHVAIREVVGNFVGFGLYVSSAIVIDSRTGRYIRDYVPGEDLGANEEIGDDTSETDTESRPREALITLEVESSYFFRCVKLEDKVIIELNGRPMVEVEGEWPASQVGLVTEGEPCFFNGITLMHLPSEE</sequence>
<dbReference type="Gene3D" id="2.60.120.560">
    <property type="entry name" value="Exo-inulinase, domain 1"/>
    <property type="match status" value="1"/>
</dbReference>
<gene>
    <name evidence="2" type="ORF">PDESU_02777</name>
</gene>
<dbReference type="InterPro" id="IPR023296">
    <property type="entry name" value="Glyco_hydro_beta-prop_sf"/>
</dbReference>
<dbReference type="InterPro" id="IPR008979">
    <property type="entry name" value="Galactose-bd-like_sf"/>
</dbReference>
<evidence type="ECO:0000313" key="3">
    <source>
        <dbReference type="Proteomes" id="UP000366872"/>
    </source>
</evidence>
<dbReference type="Gene3D" id="2.60.120.260">
    <property type="entry name" value="Galactose-binding domain-like"/>
    <property type="match status" value="1"/>
</dbReference>
<dbReference type="EMBL" id="CAAHFG010000001">
    <property type="protein sequence ID" value="VGO14218.1"/>
    <property type="molecule type" value="Genomic_DNA"/>
</dbReference>
<dbReference type="Gene3D" id="2.115.10.20">
    <property type="entry name" value="Glycosyl hydrolase domain, family 43"/>
    <property type="match status" value="1"/>
</dbReference>
<evidence type="ECO:0000313" key="2">
    <source>
        <dbReference type="EMBL" id="VGO14218.1"/>
    </source>
</evidence>
<protein>
    <recommendedName>
        <fullName evidence="4">3-keto-disaccharide hydrolase domain-containing protein</fullName>
    </recommendedName>
</protein>
<evidence type="ECO:0000256" key="1">
    <source>
        <dbReference type="SAM" id="MobiDB-lite"/>
    </source>
</evidence>
<dbReference type="SUPFAM" id="SSF49785">
    <property type="entry name" value="Galactose-binding domain-like"/>
    <property type="match status" value="1"/>
</dbReference>
<feature type="region of interest" description="Disordered" evidence="1">
    <location>
        <begin position="451"/>
        <end position="471"/>
    </location>
</feature>
<name>A0A6C2U2K3_PONDE</name>
<accession>A0A6C2U2K3</accession>
<dbReference type="RefSeq" id="WP_136079717.1">
    <property type="nucleotide sequence ID" value="NZ_CAAHFG010000001.1"/>
</dbReference>
<dbReference type="SUPFAM" id="SSF75005">
    <property type="entry name" value="Arabinanase/levansucrase/invertase"/>
    <property type="match status" value="1"/>
</dbReference>
<reference evidence="2 3" key="1">
    <citation type="submission" date="2019-04" db="EMBL/GenBank/DDBJ databases">
        <authorList>
            <person name="Van Vliet M D."/>
        </authorList>
    </citation>
    <scope>NUCLEOTIDE SEQUENCE [LARGE SCALE GENOMIC DNA]</scope>
    <source>
        <strain evidence="2 3">F1</strain>
    </source>
</reference>
<keyword evidence="3" id="KW-1185">Reference proteome</keyword>
<dbReference type="AlphaFoldDB" id="A0A6C2U2K3"/>
<proteinExistence type="predicted"/>
<evidence type="ECO:0008006" key="4">
    <source>
        <dbReference type="Google" id="ProtNLM"/>
    </source>
</evidence>